<feature type="compositionally biased region" description="Polar residues" evidence="2">
    <location>
        <begin position="607"/>
        <end position="619"/>
    </location>
</feature>
<feature type="compositionally biased region" description="Basic and acidic residues" evidence="2">
    <location>
        <begin position="2690"/>
        <end position="2701"/>
    </location>
</feature>
<feature type="compositionally biased region" description="Basic and acidic residues" evidence="2">
    <location>
        <begin position="2787"/>
        <end position="2803"/>
    </location>
</feature>
<dbReference type="InterPro" id="IPR024310">
    <property type="entry name" value="NUT"/>
</dbReference>
<feature type="compositionally biased region" description="Polar residues" evidence="2">
    <location>
        <begin position="92"/>
        <end position="104"/>
    </location>
</feature>
<feature type="compositionally biased region" description="Basic and acidic residues" evidence="2">
    <location>
        <begin position="2826"/>
        <end position="2851"/>
    </location>
</feature>
<feature type="compositionally biased region" description="Basic and acidic residues" evidence="2">
    <location>
        <begin position="2104"/>
        <end position="2117"/>
    </location>
</feature>
<dbReference type="PANTHER" id="PTHR22879:SF14">
    <property type="entry name" value="NUT FAMILY MEMBER 2A-RELATED"/>
    <property type="match status" value="1"/>
</dbReference>
<dbReference type="OMA" id="QTKKCFD"/>
<feature type="compositionally biased region" description="Acidic residues" evidence="2">
    <location>
        <begin position="1283"/>
        <end position="1294"/>
    </location>
</feature>
<feature type="compositionally biased region" description="Pro residues" evidence="2">
    <location>
        <begin position="1324"/>
        <end position="1343"/>
    </location>
</feature>
<feature type="compositionally biased region" description="Basic and acidic residues" evidence="2">
    <location>
        <begin position="2504"/>
        <end position="2518"/>
    </location>
</feature>
<feature type="compositionally biased region" description="Basic residues" evidence="2">
    <location>
        <begin position="2422"/>
        <end position="2435"/>
    </location>
</feature>
<dbReference type="Ensembl" id="ENSSTUT00000006407.1">
    <property type="protein sequence ID" value="ENSSTUP00000006035.1"/>
    <property type="gene ID" value="ENSSTUG00000002980.1"/>
</dbReference>
<feature type="compositionally biased region" description="Basic and acidic residues" evidence="2">
    <location>
        <begin position="2229"/>
        <end position="2239"/>
    </location>
</feature>
<feature type="region of interest" description="Disordered" evidence="2">
    <location>
        <begin position="1"/>
        <end position="121"/>
    </location>
</feature>
<feature type="compositionally biased region" description="Basic and acidic residues" evidence="2">
    <location>
        <begin position="2248"/>
        <end position="2268"/>
    </location>
</feature>
<evidence type="ECO:0000313" key="5">
    <source>
        <dbReference type="Proteomes" id="UP000472277"/>
    </source>
</evidence>
<dbReference type="GeneTree" id="ENSGT00950000186357"/>
<feature type="region of interest" description="Disordered" evidence="2">
    <location>
        <begin position="141"/>
        <end position="232"/>
    </location>
</feature>
<reference evidence="4" key="1">
    <citation type="submission" date="2025-08" db="UniProtKB">
        <authorList>
            <consortium name="Ensembl"/>
        </authorList>
    </citation>
    <scope>IDENTIFICATION</scope>
</reference>
<evidence type="ECO:0000259" key="3">
    <source>
        <dbReference type="Pfam" id="PF12881"/>
    </source>
</evidence>
<feature type="region of interest" description="Disordered" evidence="2">
    <location>
        <begin position="1381"/>
        <end position="1435"/>
    </location>
</feature>
<feature type="compositionally biased region" description="Basic and acidic residues" evidence="2">
    <location>
        <begin position="2130"/>
        <end position="2161"/>
    </location>
</feature>
<feature type="region of interest" description="Disordered" evidence="2">
    <location>
        <begin position="290"/>
        <end position="327"/>
    </location>
</feature>
<feature type="region of interest" description="Disordered" evidence="2">
    <location>
        <begin position="1210"/>
        <end position="1230"/>
    </location>
</feature>
<dbReference type="PANTHER" id="PTHR22879">
    <property type="entry name" value="NUT FAMILY MEMBER 1"/>
    <property type="match status" value="1"/>
</dbReference>
<feature type="compositionally biased region" description="Basic and acidic residues" evidence="2">
    <location>
        <begin position="2579"/>
        <end position="2610"/>
    </location>
</feature>
<feature type="compositionally biased region" description="Basic and acidic residues" evidence="2">
    <location>
        <begin position="2436"/>
        <end position="2457"/>
    </location>
</feature>
<feature type="compositionally biased region" description="Basic and acidic residues" evidence="2">
    <location>
        <begin position="2859"/>
        <end position="2888"/>
    </location>
</feature>
<feature type="region of interest" description="Disordered" evidence="2">
    <location>
        <begin position="1937"/>
        <end position="1956"/>
    </location>
</feature>
<dbReference type="Proteomes" id="UP000472277">
    <property type="component" value="Chromosome 5"/>
</dbReference>
<proteinExistence type="inferred from homology"/>
<evidence type="ECO:0000313" key="4">
    <source>
        <dbReference type="Ensembl" id="ENSSTUP00000006035.1"/>
    </source>
</evidence>
<feature type="region of interest" description="Disordered" evidence="2">
    <location>
        <begin position="2061"/>
        <end position="2888"/>
    </location>
</feature>
<feature type="compositionally biased region" description="Polar residues" evidence="2">
    <location>
        <begin position="2460"/>
        <end position="2474"/>
    </location>
</feature>
<reference evidence="4" key="2">
    <citation type="submission" date="2025-09" db="UniProtKB">
        <authorList>
            <consortium name="Ensembl"/>
        </authorList>
    </citation>
    <scope>IDENTIFICATION</scope>
</reference>
<feature type="region of interest" description="Disordered" evidence="2">
    <location>
        <begin position="704"/>
        <end position="734"/>
    </location>
</feature>
<feature type="compositionally biased region" description="Basic and acidic residues" evidence="2">
    <location>
        <begin position="2335"/>
        <end position="2365"/>
    </location>
</feature>
<feature type="region of interest" description="Disordered" evidence="2">
    <location>
        <begin position="1608"/>
        <end position="1627"/>
    </location>
</feature>
<feature type="compositionally biased region" description="Acidic residues" evidence="2">
    <location>
        <begin position="1251"/>
        <end position="1263"/>
    </location>
</feature>
<feature type="compositionally biased region" description="Basic and acidic residues" evidence="2">
    <location>
        <begin position="2538"/>
        <end position="2550"/>
    </location>
</feature>
<feature type="compositionally biased region" description="Pro residues" evidence="2">
    <location>
        <begin position="484"/>
        <end position="500"/>
    </location>
</feature>
<feature type="compositionally biased region" description="Low complexity" evidence="2">
    <location>
        <begin position="1210"/>
        <end position="1219"/>
    </location>
</feature>
<feature type="compositionally biased region" description="Polar residues" evidence="2">
    <location>
        <begin position="313"/>
        <end position="327"/>
    </location>
</feature>
<feature type="compositionally biased region" description="Basic and acidic residues" evidence="2">
    <location>
        <begin position="2187"/>
        <end position="2219"/>
    </location>
</feature>
<feature type="region of interest" description="Disordered" evidence="2">
    <location>
        <begin position="606"/>
        <end position="670"/>
    </location>
</feature>
<feature type="compositionally biased region" description="Basic and acidic residues" evidence="2">
    <location>
        <begin position="2771"/>
        <end position="2780"/>
    </location>
</feature>
<feature type="compositionally biased region" description="Basic and acidic residues" evidence="2">
    <location>
        <begin position="2629"/>
        <end position="2666"/>
    </location>
</feature>
<protein>
    <submittedName>
        <fullName evidence="4">Uncharacterized LOC115194576</fullName>
    </submittedName>
</protein>
<organism evidence="4 5">
    <name type="scientific">Salmo trutta</name>
    <name type="common">Brown trout</name>
    <dbReference type="NCBI Taxonomy" id="8032"/>
    <lineage>
        <taxon>Eukaryota</taxon>
        <taxon>Metazoa</taxon>
        <taxon>Chordata</taxon>
        <taxon>Craniata</taxon>
        <taxon>Vertebrata</taxon>
        <taxon>Euteleostomi</taxon>
        <taxon>Actinopterygii</taxon>
        <taxon>Neopterygii</taxon>
        <taxon>Teleostei</taxon>
        <taxon>Protacanthopterygii</taxon>
        <taxon>Salmoniformes</taxon>
        <taxon>Salmonidae</taxon>
        <taxon>Salmoninae</taxon>
        <taxon>Salmo</taxon>
    </lineage>
</organism>
<dbReference type="InParanoid" id="A0A673W209"/>
<keyword evidence="5" id="KW-1185">Reference proteome</keyword>
<sequence length="2888" mass="318113">MDLGDTETASIPTPLSHTDPDESKSVTAQGANPDCGVDSERPMSESEPPPQILWESHPAQTVSISPLPNIDPEESESVLKLETAPCPEVDPENTNSDSVPCQTQEEFDSAQKPSEQQDPVPGLILLTDLSFPTVSETALCLGPQLDPCDMRGSEDPISALEPPQIDEEPDPELASMPRPTPHLHIDSRELEAMLKLGPDPSPDTDSENPRSTTETPPELQGEPDPAEQPDTALTSMTELEVDLASPAVSCSVSCVGQPDLCNGMRSENPMPASEPLQIEIEKCPNLVQIQSNDPLPHLDSQEFEPVPPHKSDPAQTGLQPEQPTPVSLTVKTEPGLSSLAILYPAAYIRQEPGVETLKSDSQGRDRILEGFHLRCLQPQSQSLPYFPPIQSPTYLPVRPQQSPSISNGPCPVICHSILIPSCPPLDLPPDFPSYHPQMNHNCPQPGPNRPSLTPQPRTNFLSLAPQLRPNHLQPPPDLQLGPGLPGPLPGSIPSQTPPPQAWCRSEGFPSRGMFENYRWWQNLRDMASKIYPDSGPDAEALACFFIPVIRSLCLQYPSLLFTQGISVAVGEWRKLSNYDRMEYYHLAQKFVELEVEEVTAKERSKVIQRSPSGTGQSGVQAELKGYTGKSSATTSAKETETKCNTRVNQAKDKTQRATKSRSGPRVPRGRRLGKVDIKVLEERALGEYTAAMEALLIDPTGVRDGLEVRNQEEEGDEKKNDEEEEGGGDGEGSFTEYLNELCSQKEFVTKVGAVLDLQYLSSLLTSDPDTIDLLSQEEAQVLQLSLNKSQTKKCFDVAYFIGVSPVPLSSQVDQEMPDVPASVTCSDPEAYTTHTASEGCTAQQQAPSLTEHREALSPPMTSYELQFERHCMSMSTSIHHKSRSTPNYDNHNAPDHGPPLFIQTQDGCTVSYLIPPTSTSSPSETFRLATSQDGLFQLQGPCPPPQPGINYSHNAPFPLPAPHLRAFPLPPLPVSHKNYNYHNAPPPQGFFVLPENYSPHPIPMAGQDAFQMCPPQHSRHFVFSEDSPEGGPFVFIPMGDYVPHNAPLPMMMMNSPSPFPFSEHQILSYTPSNQTSQQTQYHYPNNTIAVTDVYYPPGALPVENENNQNIYVPTGPNTAYEAILSHGSSSIELSATILPVVGSSGQYRTGHSASNFVVQESKDPLSITSVLDLQGGPLQGDLLASEPATSSTTSGVLNNLHWIKSDQQNYNQSGQQNYNPRNEANLSVPLNMRKDGLTFTILPLEREEDGVMEGMSEEEEDSGDSTAGQVGDVPKQEDLEEKKEEEEGGREEEEQGGREEEGREEEEGGREEGVVLSPIQTYPFPSPPPVSSLGPPTPIASPSPFPLAAYHGGRRMLTENPPFRPPNLRFLAMAALIHSVSSTPPEGQGDDNKDEGQLNWKPQDPRPFQLSHPARDRDRVTPPSGHGDGDTPCTEPIQSFIMAVSCSTPRDDPFLDAHLTGWVRDTPNPAGEGDPEPLPLWAPASLSDPTEEPQIGEGSLEHRPQLVEGPRLDGTRRGMEVEAADKGGEEEWRVIDTSSFDGPNTETSDSFNAKTLDCVNSSARDGNNAVASDMRISPQASDICISSQASDMRISAQASDIRIRSQASDMRISPQASDMRISPQASDIRISSQASDIRISPQASDMRISPQASDMRISPQASDMCISPQASDMCISPQASDMRISSQASDMRISSQASDMRISPQASDMRISSQASGMRISPQASDMRISPQASDMRISPQASDICINPQASDMRISPQASDMRVSSQASDMHMSSQASDMRISSQASGMRISLQASDMRISSQASDMRISPQASDICISPQASGLDRANVKALNRIDLKVTNVSETNPPDNVNTQATDSAIVQATDTTITEAPCATNSGSSATVNEKLTDVITATEASGITESCGSAGGNKPSPDSPAIDCVKEFADLSTVPIITQVDSDTESSPPSISSTDLGSTLLSDCVSETVEEAYPRMEETWNQPIEGVNLDESMSDSQAPIPGLLHPHSAWDESTPLPLCLDATGVNNDQLQSYMPRDSTRETANISTAHTLLTLGQVEVEHSLTPASRGSAETETEGETVLGGTEGQMESDVKRENGVETGEEAEMERKEIKQQKRETESEVETTQTGQWADADRENTEMGEREEEERMKERNEIVGRLEETPKANPSRNSKRSTRHQKQRESRRRKDTMKTEERKKEIENEKEVVKKMEKMETREVAVKEEEGDVIATENKMEEKTEKKKQSQSRKGRERQAVNREQAEEKEQRSDKEVQTAFKAATAPNINTDKVKVTLKEPQQHQGQKTEADRETLEQRDEAKDKTQKPGTMTGPMIRARRSSKAAEKGKEVSSKTAKQETEKEDEAKRTEKPRFIPSPMITTRRKSKATEKEKPKPGNTMNKVTSVEMDEEEDEGKEQRSERPSPLTPVTRKKRSTREKRKPNTKKETGGETEKQRDEIEERTENPCRMTSTATSRMITTRGNWRAEECKKEQNPRTAKKEAMATTPNIYTVKEREARGREEREDVPTSGKVTLKELSPMTRTKLGKNDVERKDEKEPSTANMEIDGESEKIEKPSLRSPVTRARRKDVEGKKEDKPKTAEKETGKQGNETKEERTEKSFPIPSPMTRTRHAKAVMGRKEQKEESANTAEKETGKQGDKVEEQVTENLKSKTVEGEGTIENDAFVTNRGLNRKGMKRKAGESGDMEGKKGRQGGVQSKEGSHLGLKKLKTKNRRGLTEESTSSSKAKIEKVETDAKITGNRGTTENKIEVKTIPASRTKHSEGKREIETVLSPVTERRTGKTEGGKRKGETLHPPIPATLSKVEEDEPTQAEGHTSDEKREKVEPKRKQEIDRARERWSQRVGKRQRLSEKRGRKEGWEKQTSKEKEEGVFKIRLQ</sequence>
<gene>
    <name evidence="4" type="primary">LOC115194576</name>
</gene>
<feature type="compositionally biased region" description="Basic residues" evidence="2">
    <location>
        <begin position="2716"/>
        <end position="2726"/>
    </location>
</feature>
<feature type="domain" description="Nuclear Testis protein N-terminal" evidence="3">
    <location>
        <begin position="505"/>
        <end position="866"/>
    </location>
</feature>
<accession>A0A673W209</accession>
<feature type="compositionally biased region" description="Basic and acidic residues" evidence="2">
    <location>
        <begin position="2738"/>
        <end position="2747"/>
    </location>
</feature>
<evidence type="ECO:0000256" key="2">
    <source>
        <dbReference type="SAM" id="MobiDB-lite"/>
    </source>
</evidence>
<feature type="compositionally biased region" description="Basic and acidic residues" evidence="2">
    <location>
        <begin position="704"/>
        <end position="721"/>
    </location>
</feature>
<feature type="compositionally biased region" description="Basic and acidic residues" evidence="2">
    <location>
        <begin position="2283"/>
        <end position="2318"/>
    </location>
</feature>
<feature type="compositionally biased region" description="Polar residues" evidence="2">
    <location>
        <begin position="450"/>
        <end position="461"/>
    </location>
</feature>
<feature type="compositionally biased region" description="Basic residues" evidence="2">
    <location>
        <begin position="2168"/>
        <end position="2186"/>
    </location>
</feature>
<dbReference type="InterPro" id="IPR024309">
    <property type="entry name" value="NUT_N"/>
</dbReference>
<feature type="compositionally biased region" description="Basic and acidic residues" evidence="2">
    <location>
        <begin position="183"/>
        <end position="192"/>
    </location>
</feature>
<feature type="compositionally biased region" description="Basic and acidic residues" evidence="2">
    <location>
        <begin position="637"/>
        <end position="655"/>
    </location>
</feature>
<feature type="compositionally biased region" description="Polar residues" evidence="2">
    <location>
        <begin position="7"/>
        <end position="16"/>
    </location>
</feature>
<name>A0A673W209_SALTR</name>
<feature type="region of interest" description="Disordered" evidence="2">
    <location>
        <begin position="433"/>
        <end position="502"/>
    </location>
</feature>
<feature type="compositionally biased region" description="Low complexity" evidence="2">
    <location>
        <begin position="1943"/>
        <end position="1956"/>
    </location>
</feature>
<comment type="similarity">
    <text evidence="1">Belongs to the NUT family.</text>
</comment>
<feature type="region of interest" description="Disordered" evidence="2">
    <location>
        <begin position="1251"/>
        <end position="1343"/>
    </location>
</feature>
<dbReference type="Pfam" id="PF12881">
    <property type="entry name" value="NUT"/>
    <property type="match status" value="1"/>
</dbReference>
<feature type="compositionally biased region" description="Basic and acidic residues" evidence="2">
    <location>
        <begin position="2476"/>
        <end position="2494"/>
    </location>
</feature>
<evidence type="ECO:0000256" key="1">
    <source>
        <dbReference type="ARBA" id="ARBA00010586"/>
    </source>
</evidence>